<evidence type="ECO:0000256" key="10">
    <source>
        <dbReference type="ARBA" id="ARBA00023303"/>
    </source>
</evidence>
<comment type="caution">
    <text evidence="14">The sequence shown here is derived from an EMBL/GenBank/DDBJ whole genome shotgun (WGS) entry which is preliminary data.</text>
</comment>
<dbReference type="InterPro" id="IPR006201">
    <property type="entry name" value="Neur_channel"/>
</dbReference>
<evidence type="ECO:0000256" key="11">
    <source>
        <dbReference type="RuleBase" id="RU000687"/>
    </source>
</evidence>
<gene>
    <name evidence="14" type="ORF">A3Q56_05107</name>
</gene>
<dbReference type="Gene3D" id="2.70.170.10">
    <property type="entry name" value="Neurotransmitter-gated ion-channel ligand-binding domain"/>
    <property type="match status" value="1"/>
</dbReference>
<feature type="signal peptide" evidence="11">
    <location>
        <begin position="1"/>
        <end position="18"/>
    </location>
</feature>
<dbReference type="Gene3D" id="1.20.58.390">
    <property type="entry name" value="Neurotransmitter-gated ion-channel transmembrane domain"/>
    <property type="match status" value="1"/>
</dbReference>
<comment type="caution">
    <text evidence="11">Lacks conserved residue(s) required for the propagation of feature annotation.</text>
</comment>
<proteinExistence type="inferred from homology"/>
<keyword evidence="7 11" id="KW-1133">Transmembrane helix</keyword>
<keyword evidence="4" id="KW-1003">Cell membrane</keyword>
<feature type="chain" id="PRO_5022271980" evidence="11">
    <location>
        <begin position="19"/>
        <end position="505"/>
    </location>
</feature>
<keyword evidence="9 11" id="KW-0472">Membrane</keyword>
<reference evidence="14 15" key="1">
    <citation type="submission" date="2016-04" db="EMBL/GenBank/DDBJ databases">
        <title>The genome of Intoshia linei affirms orthonectids as highly simplified spiralians.</title>
        <authorList>
            <person name="Mikhailov K.V."/>
            <person name="Slusarev G.S."/>
            <person name="Nikitin M.A."/>
            <person name="Logacheva M.D."/>
            <person name="Penin A."/>
            <person name="Aleoshin V."/>
            <person name="Panchin Y.V."/>
        </authorList>
    </citation>
    <scope>NUCLEOTIDE SEQUENCE [LARGE SCALE GENOMIC DNA]</scope>
    <source>
        <strain evidence="14">Intl2013</strain>
        <tissue evidence="14">Whole animal</tissue>
    </source>
</reference>
<dbReference type="InterPro" id="IPR038050">
    <property type="entry name" value="Neuro_actylchol_rec"/>
</dbReference>
<dbReference type="InterPro" id="IPR018000">
    <property type="entry name" value="Neurotransmitter_ion_chnl_CS"/>
</dbReference>
<keyword evidence="14" id="KW-0675">Receptor</keyword>
<dbReference type="Proteomes" id="UP000078046">
    <property type="component" value="Unassembled WGS sequence"/>
</dbReference>
<feature type="transmembrane region" description="Helical" evidence="11">
    <location>
        <begin position="476"/>
        <end position="495"/>
    </location>
</feature>
<dbReference type="SUPFAM" id="SSF63712">
    <property type="entry name" value="Nicotinic receptor ligand binding domain-like"/>
    <property type="match status" value="1"/>
</dbReference>
<evidence type="ECO:0000256" key="6">
    <source>
        <dbReference type="ARBA" id="ARBA00022729"/>
    </source>
</evidence>
<dbReference type="GO" id="GO:0005230">
    <property type="term" value="F:extracellular ligand-gated monoatomic ion channel activity"/>
    <property type="evidence" value="ECO:0007669"/>
    <property type="project" value="InterPro"/>
</dbReference>
<dbReference type="SUPFAM" id="SSF90112">
    <property type="entry name" value="Neurotransmitter-gated ion-channel transmembrane pore"/>
    <property type="match status" value="1"/>
</dbReference>
<dbReference type="AlphaFoldDB" id="A0A177B0M4"/>
<dbReference type="PRINTS" id="PR00253">
    <property type="entry name" value="GABAARECEPTR"/>
</dbReference>
<dbReference type="Pfam" id="PF02932">
    <property type="entry name" value="Neur_chan_memb"/>
    <property type="match status" value="1"/>
</dbReference>
<evidence type="ECO:0000256" key="5">
    <source>
        <dbReference type="ARBA" id="ARBA00022692"/>
    </source>
</evidence>
<dbReference type="PRINTS" id="PR00252">
    <property type="entry name" value="NRIONCHANNEL"/>
</dbReference>
<name>A0A177B0M4_9BILA</name>
<feature type="domain" description="Neurotransmitter-gated ion-channel ligand-binding" evidence="12">
    <location>
        <begin position="44"/>
        <end position="252"/>
    </location>
</feature>
<evidence type="ECO:0000259" key="12">
    <source>
        <dbReference type="Pfam" id="PF02931"/>
    </source>
</evidence>
<keyword evidence="6 11" id="KW-0732">Signal</keyword>
<evidence type="ECO:0000256" key="8">
    <source>
        <dbReference type="ARBA" id="ARBA00023065"/>
    </source>
</evidence>
<evidence type="ECO:0000256" key="4">
    <source>
        <dbReference type="ARBA" id="ARBA00022475"/>
    </source>
</evidence>
<evidence type="ECO:0000313" key="15">
    <source>
        <dbReference type="Proteomes" id="UP000078046"/>
    </source>
</evidence>
<dbReference type="PANTHER" id="PTHR18945">
    <property type="entry name" value="NEUROTRANSMITTER GATED ION CHANNEL"/>
    <property type="match status" value="1"/>
</dbReference>
<keyword evidence="3 11" id="KW-0813">Transport</keyword>
<dbReference type="PROSITE" id="PS00236">
    <property type="entry name" value="NEUROTR_ION_CHANNEL"/>
    <property type="match status" value="1"/>
</dbReference>
<evidence type="ECO:0000256" key="9">
    <source>
        <dbReference type="ARBA" id="ARBA00023136"/>
    </source>
</evidence>
<evidence type="ECO:0000313" key="14">
    <source>
        <dbReference type="EMBL" id="OAF67183.1"/>
    </source>
</evidence>
<dbReference type="GO" id="GO:0005886">
    <property type="term" value="C:plasma membrane"/>
    <property type="evidence" value="ECO:0007669"/>
    <property type="project" value="UniProtKB-SubCell"/>
</dbReference>
<dbReference type="Pfam" id="PF02931">
    <property type="entry name" value="Neur_chan_LBD"/>
    <property type="match status" value="1"/>
</dbReference>
<dbReference type="InterPro" id="IPR006202">
    <property type="entry name" value="Neur_chan_lig-bd"/>
</dbReference>
<dbReference type="InterPro" id="IPR006028">
    <property type="entry name" value="GABAA/Glycine_rcpt"/>
</dbReference>
<dbReference type="EMBL" id="LWCA01000728">
    <property type="protein sequence ID" value="OAF67183.1"/>
    <property type="molecule type" value="Genomic_DNA"/>
</dbReference>
<keyword evidence="15" id="KW-1185">Reference proteome</keyword>
<keyword evidence="10 11" id="KW-0407">Ion channel</keyword>
<dbReference type="InterPro" id="IPR036734">
    <property type="entry name" value="Neur_chan_lig-bd_sf"/>
</dbReference>
<evidence type="ECO:0000256" key="7">
    <source>
        <dbReference type="ARBA" id="ARBA00022989"/>
    </source>
</evidence>
<evidence type="ECO:0000256" key="2">
    <source>
        <dbReference type="ARBA" id="ARBA00004236"/>
    </source>
</evidence>
<dbReference type="InterPro" id="IPR006029">
    <property type="entry name" value="Neurotrans-gated_channel_TM"/>
</dbReference>
<dbReference type="CDD" id="cd18987">
    <property type="entry name" value="LGIC_ECD_anion"/>
    <property type="match status" value="1"/>
</dbReference>
<evidence type="ECO:0000256" key="3">
    <source>
        <dbReference type="ARBA" id="ARBA00022448"/>
    </source>
</evidence>
<feature type="transmembrane region" description="Helical" evidence="11">
    <location>
        <begin position="320"/>
        <end position="342"/>
    </location>
</feature>
<evidence type="ECO:0000256" key="1">
    <source>
        <dbReference type="ARBA" id="ARBA00004141"/>
    </source>
</evidence>
<sequence>MKQYFTFFVYFLIKCIFSVDVINTNKIDKKKHVVLDSKWGNTDLFRNWIKKIEYNKYIPPSPKGEVLIVKISTFINSLGDINERDFDYTLNVFFRQIWIDKRLAGILDNSSLSSLAVTHDSHDALWLPDAFFDNSKMEYFHKITQPNAMIRIYNDGKIYFSQRLTLTLWCHLELGYYPMDKQECKFRIMAYKYNTRELQYEWHDGGSLHGLEEAKLSSDVFVLVNHTFYNCTTAYETGSYSCIGATLNFKRQFYYYLIQVYVPSILVVILSWISFWLDPQAVPGRISLGLLTSLAITTQMAGASSSVMPKVSYVKAIDVWLTSCMFFLFAAVVEFAIVNTIARREDEKAKVYKKLEKRRRKNVSAKSFVNNGYCSENENLNQRRRSHYGVVSGEHLQKRTVKTRDIECISSNVDTNFSKISMSGISQKSAPTKVNILKKLKKEYMKRLSVDTIDDIDSITYYFRNKIRKSVIIDKICRVLFPILFIIFNLTYWNIYITMPLINFS</sequence>
<keyword evidence="8 11" id="KW-0406">Ion transport</keyword>
<dbReference type="InterPro" id="IPR036719">
    <property type="entry name" value="Neuro-gated_channel_TM_sf"/>
</dbReference>
<feature type="domain" description="Neurotransmitter-gated ion-channel transmembrane" evidence="13">
    <location>
        <begin position="260"/>
        <end position="493"/>
    </location>
</feature>
<dbReference type="OrthoDB" id="407674at2759"/>
<evidence type="ECO:0000259" key="13">
    <source>
        <dbReference type="Pfam" id="PF02932"/>
    </source>
</evidence>
<dbReference type="NCBIfam" id="TIGR00860">
    <property type="entry name" value="LIC"/>
    <property type="match status" value="1"/>
</dbReference>
<comment type="similarity">
    <text evidence="11">Belongs to the ligand-gated ion channel (TC 1.A.9) family.</text>
</comment>
<comment type="subcellular location">
    <subcellularLocation>
        <location evidence="2">Cell membrane</location>
    </subcellularLocation>
    <subcellularLocation>
        <location evidence="1">Membrane</location>
        <topology evidence="1">Multi-pass membrane protein</topology>
    </subcellularLocation>
</comment>
<dbReference type="GO" id="GO:0004888">
    <property type="term" value="F:transmembrane signaling receptor activity"/>
    <property type="evidence" value="ECO:0007669"/>
    <property type="project" value="InterPro"/>
</dbReference>
<feature type="transmembrane region" description="Helical" evidence="11">
    <location>
        <begin position="253"/>
        <end position="276"/>
    </location>
</feature>
<keyword evidence="5 11" id="KW-0812">Transmembrane</keyword>
<accession>A0A177B0M4</accession>
<dbReference type="CDD" id="cd19049">
    <property type="entry name" value="LGIC_TM_anion"/>
    <property type="match status" value="1"/>
</dbReference>
<organism evidence="14 15">
    <name type="scientific">Intoshia linei</name>
    <dbReference type="NCBI Taxonomy" id="1819745"/>
    <lineage>
        <taxon>Eukaryota</taxon>
        <taxon>Metazoa</taxon>
        <taxon>Spiralia</taxon>
        <taxon>Lophotrochozoa</taxon>
        <taxon>Mesozoa</taxon>
        <taxon>Orthonectida</taxon>
        <taxon>Rhopaluridae</taxon>
        <taxon>Intoshia</taxon>
    </lineage>
</organism>
<protein>
    <submittedName>
        <fullName evidence="14">GABA(C) receptor</fullName>
    </submittedName>
</protein>